<evidence type="ECO:0000313" key="6">
    <source>
        <dbReference type="Proteomes" id="UP000054937"/>
    </source>
</evidence>
<dbReference type="OrthoDB" id="411017at2759"/>
<gene>
    <name evidence="5" type="ORF">PPERSA_05911</name>
</gene>
<evidence type="ECO:0000256" key="3">
    <source>
        <dbReference type="ARBA" id="ARBA00023140"/>
    </source>
</evidence>
<dbReference type="InterPro" id="IPR008733">
    <property type="entry name" value="PEX11"/>
</dbReference>
<proteinExistence type="predicted"/>
<dbReference type="Proteomes" id="UP000054937">
    <property type="component" value="Unassembled WGS sequence"/>
</dbReference>
<comment type="caution">
    <text evidence="5">The sequence shown here is derived from an EMBL/GenBank/DDBJ whole genome shotgun (WGS) entry which is preliminary data.</text>
</comment>
<dbReference type="InParanoid" id="A0A0V0R4B9"/>
<evidence type="ECO:0000313" key="5">
    <source>
        <dbReference type="EMBL" id="KRX09242.1"/>
    </source>
</evidence>
<dbReference type="GO" id="GO:0016559">
    <property type="term" value="P:peroxisome fission"/>
    <property type="evidence" value="ECO:0007669"/>
    <property type="project" value="InterPro"/>
</dbReference>
<reference evidence="5 6" key="1">
    <citation type="journal article" date="2015" name="Sci. Rep.">
        <title>Genome of the facultative scuticociliatosis pathogen Pseudocohnilembus persalinus provides insight into its virulence through horizontal gene transfer.</title>
        <authorList>
            <person name="Xiong J."/>
            <person name="Wang G."/>
            <person name="Cheng J."/>
            <person name="Tian M."/>
            <person name="Pan X."/>
            <person name="Warren A."/>
            <person name="Jiang C."/>
            <person name="Yuan D."/>
            <person name="Miao W."/>
        </authorList>
    </citation>
    <scope>NUCLEOTIDE SEQUENCE [LARGE SCALE GENOMIC DNA]</scope>
    <source>
        <strain evidence="5">36N120E</strain>
    </source>
</reference>
<sequence length="527" mass="62007">MIEKLFDNQKNISKQKIEDNVFQEQVNDDDDEIEEQRSYNLNQLKQELSDISGVYNIHANQKTENNNKQIQNLNLNNYSKSQNSYEKNKEQFKKLKNIKTYGLSNSTCARRFGSLVNLREIKQKNKPKLLSSNGLLATHYTTLSQNKIYPSTSREAQGILTQNKQDKQKVDFIRVANDRYQDAEGKENLEDLIKQHAEKNIVGSSYDKVQKNKNLLQNQQNLYSKSENKKKLYYDKWYIDKNMYYKEKSSDVERQILITPYLYDKIYMYNQLNEMSCKNLQTLTSLLNILNISSGRDKYARIIQYFFKFIGSFLKNYYINNPKQRDQISSIVLQLTRTQSFLSNFRKALRFGTPITRQISINKRITKILKNQVAPQDLKMEIMKIIQEIGSSIYCITDHVIFFYNIGVIYKKNPQMREKVMYYNDWCWMWDAVSQFIINLMNRKEIDKNIIKYLQSQNNENQIQQGIEDSKQQKKKIDIDNARILADIPVIVHGLNSNLVRPEIAGILGTISSAIGIYQLVQNDQKK</sequence>
<keyword evidence="2" id="KW-0472">Membrane</keyword>
<protein>
    <recommendedName>
        <fullName evidence="7">Peroxisomal biogenesis factor 11</fullName>
    </recommendedName>
</protein>
<dbReference type="GO" id="GO:0005778">
    <property type="term" value="C:peroxisomal membrane"/>
    <property type="evidence" value="ECO:0007669"/>
    <property type="project" value="UniProtKB-SubCell"/>
</dbReference>
<name>A0A0V0R4B9_PSEPJ</name>
<evidence type="ECO:0008006" key="7">
    <source>
        <dbReference type="Google" id="ProtNLM"/>
    </source>
</evidence>
<evidence type="ECO:0000256" key="1">
    <source>
        <dbReference type="ARBA" id="ARBA00022593"/>
    </source>
</evidence>
<dbReference type="PANTHER" id="PTHR12652:SF50">
    <property type="entry name" value="PEROXIN 11"/>
    <property type="match status" value="1"/>
</dbReference>
<keyword evidence="3" id="KW-0576">Peroxisome</keyword>
<keyword evidence="6" id="KW-1185">Reference proteome</keyword>
<dbReference type="Pfam" id="PF05648">
    <property type="entry name" value="PEX11"/>
    <property type="match status" value="1"/>
</dbReference>
<dbReference type="AlphaFoldDB" id="A0A0V0R4B9"/>
<evidence type="ECO:0000256" key="2">
    <source>
        <dbReference type="ARBA" id="ARBA00023136"/>
    </source>
</evidence>
<dbReference type="EMBL" id="LDAU01000053">
    <property type="protein sequence ID" value="KRX09242.1"/>
    <property type="molecule type" value="Genomic_DNA"/>
</dbReference>
<keyword evidence="1" id="KW-0962">Peroxisome biogenesis</keyword>
<evidence type="ECO:0000256" key="4">
    <source>
        <dbReference type="ARBA" id="ARBA00046271"/>
    </source>
</evidence>
<dbReference type="PANTHER" id="PTHR12652">
    <property type="entry name" value="PEROXISOMAL BIOGENESIS FACTOR 11"/>
    <property type="match status" value="1"/>
</dbReference>
<organism evidence="5 6">
    <name type="scientific">Pseudocohnilembus persalinus</name>
    <name type="common">Ciliate</name>
    <dbReference type="NCBI Taxonomy" id="266149"/>
    <lineage>
        <taxon>Eukaryota</taxon>
        <taxon>Sar</taxon>
        <taxon>Alveolata</taxon>
        <taxon>Ciliophora</taxon>
        <taxon>Intramacronucleata</taxon>
        <taxon>Oligohymenophorea</taxon>
        <taxon>Scuticociliatia</taxon>
        <taxon>Philasterida</taxon>
        <taxon>Pseudocohnilembidae</taxon>
        <taxon>Pseudocohnilembus</taxon>
    </lineage>
</organism>
<accession>A0A0V0R4B9</accession>
<comment type="subcellular location">
    <subcellularLocation>
        <location evidence="4">Peroxisome membrane</location>
    </subcellularLocation>
</comment>